<dbReference type="AlphaFoldDB" id="A0A4E9EJ37"/>
<dbReference type="EMBL" id="CAAKMV010000164">
    <property type="protein sequence ID" value="VIO62829.1"/>
    <property type="molecule type" value="Genomic_DNA"/>
</dbReference>
<feature type="domain" description="F-box" evidence="1">
    <location>
        <begin position="10"/>
        <end position="55"/>
    </location>
</feature>
<name>A0A4E9EJ37_GIBZA</name>
<dbReference type="InterPro" id="IPR036770">
    <property type="entry name" value="Ankyrin_rpt-contain_sf"/>
</dbReference>
<evidence type="ECO:0000259" key="1">
    <source>
        <dbReference type="PROSITE" id="PS50181"/>
    </source>
</evidence>
<organism evidence="2">
    <name type="scientific">Gibberella zeae</name>
    <name type="common">Wheat head blight fungus</name>
    <name type="synonym">Fusarium graminearum</name>
    <dbReference type="NCBI Taxonomy" id="5518"/>
    <lineage>
        <taxon>Eukaryota</taxon>
        <taxon>Fungi</taxon>
        <taxon>Dikarya</taxon>
        <taxon>Ascomycota</taxon>
        <taxon>Pezizomycotina</taxon>
        <taxon>Sordariomycetes</taxon>
        <taxon>Hypocreomycetidae</taxon>
        <taxon>Hypocreales</taxon>
        <taxon>Nectriaceae</taxon>
        <taxon>Fusarium</taxon>
    </lineage>
</organism>
<dbReference type="InterPro" id="IPR001810">
    <property type="entry name" value="F-box_dom"/>
</dbReference>
<dbReference type="Gene3D" id="1.25.40.20">
    <property type="entry name" value="Ankyrin repeat-containing domain"/>
    <property type="match status" value="1"/>
</dbReference>
<dbReference type="SUPFAM" id="SSF48403">
    <property type="entry name" value="Ankyrin repeat"/>
    <property type="match status" value="1"/>
</dbReference>
<reference evidence="2" key="1">
    <citation type="submission" date="2019-04" db="EMBL/GenBank/DDBJ databases">
        <authorList>
            <person name="Melise S."/>
            <person name="Noan J."/>
            <person name="Okalmin O."/>
        </authorList>
    </citation>
    <scope>NUCLEOTIDE SEQUENCE</scope>
    <source>
        <strain evidence="2">FN9</strain>
    </source>
</reference>
<sequence length="252" mass="28361">MNSSSITTTTATLEGLPAELLLKIIQVMSFQTATRLARTNKAMYTTLIQEIYKRTQSQGWFPMGCACATGNVGTITRCLEAGAPVDVHIPRDIGSHRWSDESYYLVGGWRPLRESLYRLRVDTVKFLLLNGANPNNTAAEARSTQVTTPPLVYAYRRGRESRRNVVKARAMCVLLLLAGADRRVLDPVKQLEVHIMCCVDRWVPVSWRRYQGVWLFFYLDSVLGQPWSFLFSVISLGDVLANVFCKIPEPGV</sequence>
<evidence type="ECO:0000313" key="2">
    <source>
        <dbReference type="EMBL" id="VIO62829.1"/>
    </source>
</evidence>
<dbReference type="PROSITE" id="PS50181">
    <property type="entry name" value="FBOX"/>
    <property type="match status" value="1"/>
</dbReference>
<gene>
    <name evidence="2" type="ORF">FUG_LOCUS504446</name>
</gene>
<proteinExistence type="predicted"/>
<protein>
    <recommendedName>
        <fullName evidence="1">F-box domain-containing protein</fullName>
    </recommendedName>
</protein>
<accession>A0A4E9EJ37</accession>